<dbReference type="RefSeq" id="WP_191310713.1">
    <property type="nucleotide sequence ID" value="NZ_BNAW01000011.1"/>
</dbReference>
<dbReference type="InterPro" id="IPR036291">
    <property type="entry name" value="NAD(P)-bd_dom_sf"/>
</dbReference>
<evidence type="ECO:0000313" key="4">
    <source>
        <dbReference type="Proteomes" id="UP000649955"/>
    </source>
</evidence>
<keyword evidence="4" id="KW-1185">Reference proteome</keyword>
<dbReference type="Proteomes" id="UP000649955">
    <property type="component" value="Unassembled WGS sequence"/>
</dbReference>
<proteinExistence type="predicted"/>
<sequence length="109" mass="11579">MARVVRAAGTEDPAAFRRSMSARRDRRLAADLAALRRYRHELLTVAVTGASGLVGTVLAALLTAGGHQVVRLVRRPADGPGERTWHPEAPAADLLAGGVRGRLLRAGPR</sequence>
<dbReference type="EMBL" id="BNAW01000011">
    <property type="protein sequence ID" value="GHG12224.1"/>
    <property type="molecule type" value="Genomic_DNA"/>
</dbReference>
<feature type="domain" description="NAD-dependent epimerase/dehydratase" evidence="2">
    <location>
        <begin position="45"/>
        <end position="84"/>
    </location>
</feature>
<reference evidence="4" key="1">
    <citation type="journal article" date="2019" name="Int. J. Syst. Evol. Microbiol.">
        <title>The Global Catalogue of Microorganisms (GCM) 10K type strain sequencing project: providing services to taxonomists for standard genome sequencing and annotation.</title>
        <authorList>
            <consortium name="The Broad Institute Genomics Platform"/>
            <consortium name="The Broad Institute Genome Sequencing Center for Infectious Disease"/>
            <person name="Wu L."/>
            <person name="Ma J."/>
        </authorList>
    </citation>
    <scope>NUCLEOTIDE SEQUENCE [LARGE SCALE GENOMIC DNA]</scope>
    <source>
        <strain evidence="4">CGMCC 4.7680</strain>
    </source>
</reference>
<protein>
    <recommendedName>
        <fullName evidence="2">NAD-dependent epimerase/dehydratase domain-containing protein</fullName>
    </recommendedName>
</protein>
<comment type="caution">
    <text evidence="3">The sequence shown here is derived from an EMBL/GenBank/DDBJ whole genome shotgun (WGS) entry which is preliminary data.</text>
</comment>
<dbReference type="Gene3D" id="3.40.50.720">
    <property type="entry name" value="NAD(P)-binding Rossmann-like Domain"/>
    <property type="match status" value="1"/>
</dbReference>
<gene>
    <name evidence="3" type="ORF">GCM10017567_32040</name>
</gene>
<feature type="transmembrane region" description="Helical" evidence="1">
    <location>
        <begin position="42"/>
        <end position="65"/>
    </location>
</feature>
<accession>A0ABQ3KCH7</accession>
<dbReference type="Pfam" id="PF01370">
    <property type="entry name" value="Epimerase"/>
    <property type="match status" value="1"/>
</dbReference>
<organism evidence="3 4">
    <name type="scientific">Amycolatopsis bullii</name>
    <dbReference type="NCBI Taxonomy" id="941987"/>
    <lineage>
        <taxon>Bacteria</taxon>
        <taxon>Bacillati</taxon>
        <taxon>Actinomycetota</taxon>
        <taxon>Actinomycetes</taxon>
        <taxon>Pseudonocardiales</taxon>
        <taxon>Pseudonocardiaceae</taxon>
        <taxon>Amycolatopsis</taxon>
    </lineage>
</organism>
<evidence type="ECO:0000313" key="3">
    <source>
        <dbReference type="EMBL" id="GHG12224.1"/>
    </source>
</evidence>
<evidence type="ECO:0000259" key="2">
    <source>
        <dbReference type="Pfam" id="PF01370"/>
    </source>
</evidence>
<evidence type="ECO:0000256" key="1">
    <source>
        <dbReference type="SAM" id="Phobius"/>
    </source>
</evidence>
<dbReference type="SUPFAM" id="SSF51735">
    <property type="entry name" value="NAD(P)-binding Rossmann-fold domains"/>
    <property type="match status" value="1"/>
</dbReference>
<name>A0ABQ3KCH7_9PSEU</name>
<dbReference type="InterPro" id="IPR001509">
    <property type="entry name" value="Epimerase_deHydtase"/>
</dbReference>
<keyword evidence="1" id="KW-0472">Membrane</keyword>
<keyword evidence="1" id="KW-1133">Transmembrane helix</keyword>
<keyword evidence="1" id="KW-0812">Transmembrane</keyword>